<name>A0A5Q0QEA5_9SPHI</name>
<gene>
    <name evidence="1" type="ORF">GFH32_16935</name>
</gene>
<protein>
    <submittedName>
        <fullName evidence="1">DUF4843 domain-containing protein</fullName>
    </submittedName>
</protein>
<dbReference type="AlphaFoldDB" id="A0A5Q0QEA5"/>
<organism evidence="1 2">
    <name type="scientific">Sphingobacterium zhuxiongii</name>
    <dbReference type="NCBI Taxonomy" id="2662364"/>
    <lineage>
        <taxon>Bacteria</taxon>
        <taxon>Pseudomonadati</taxon>
        <taxon>Bacteroidota</taxon>
        <taxon>Sphingobacteriia</taxon>
        <taxon>Sphingobacteriales</taxon>
        <taxon>Sphingobacteriaceae</taxon>
        <taxon>Sphingobacterium</taxon>
    </lineage>
</organism>
<dbReference type="KEGG" id="sphe:GFH32_16935"/>
<dbReference type="RefSeq" id="WP_153512733.1">
    <property type="nucleotide sequence ID" value="NZ_CP045652.1"/>
</dbReference>
<keyword evidence="2" id="KW-1185">Reference proteome</keyword>
<evidence type="ECO:0000313" key="2">
    <source>
        <dbReference type="Proteomes" id="UP000326921"/>
    </source>
</evidence>
<evidence type="ECO:0000313" key="1">
    <source>
        <dbReference type="EMBL" id="QGA27906.1"/>
    </source>
</evidence>
<dbReference type="InterPro" id="IPR032299">
    <property type="entry name" value="DUF4843"/>
</dbReference>
<dbReference type="Pfam" id="PF16132">
    <property type="entry name" value="DUF4843"/>
    <property type="match status" value="1"/>
</dbReference>
<proteinExistence type="predicted"/>
<sequence>MIRIICSVSLLLIFLSCKKQQLLPLEERLTFVHFNVPQVNAGSISKRLDSLDFSFAHEAAAMKTKIIAIPLSLVGQKQSFNRAIHVTVDEFETNIDLDLVEIQKPMIGADRFTDTLFVKIAREPSMKQKIYNLTLRISNNEFFSEGQMEKSKIKILISDQLLKPYWWQNWGQFFGDYYPEVYQQWIKIYKIGLDKSVPMNIGDQPNFAWNNMPAFPIQIQYPITFFYLSELKEYFEKNVIYPNNDSSKSRIKLP</sequence>
<dbReference type="EMBL" id="CP045652">
    <property type="protein sequence ID" value="QGA27906.1"/>
    <property type="molecule type" value="Genomic_DNA"/>
</dbReference>
<accession>A0A5Q0QEA5</accession>
<dbReference type="PROSITE" id="PS51257">
    <property type="entry name" value="PROKAR_LIPOPROTEIN"/>
    <property type="match status" value="1"/>
</dbReference>
<dbReference type="Proteomes" id="UP000326921">
    <property type="component" value="Chromosome"/>
</dbReference>
<reference evidence="1 2" key="1">
    <citation type="submission" date="2019-10" db="EMBL/GenBank/DDBJ databases">
        <authorList>
            <person name="Dong K."/>
        </authorList>
    </citation>
    <scope>NUCLEOTIDE SEQUENCE [LARGE SCALE GENOMIC DNA]</scope>
    <source>
        <strain evidence="2">dk4302</strain>
    </source>
</reference>